<dbReference type="Pfam" id="PF08543">
    <property type="entry name" value="Phos_pyr_kin"/>
    <property type="match status" value="1"/>
</dbReference>
<reference evidence="3 4" key="1">
    <citation type="submission" date="2019-10" db="EMBL/GenBank/DDBJ databases">
        <authorList>
            <person name="Palmer J.M."/>
        </authorList>
    </citation>
    <scope>NUCLEOTIDE SEQUENCE [LARGE SCALE GENOMIC DNA]</scope>
    <source>
        <strain evidence="3 4">TWF696</strain>
    </source>
</reference>
<dbReference type="SUPFAM" id="SSF53613">
    <property type="entry name" value="Ribokinase-like"/>
    <property type="match status" value="1"/>
</dbReference>
<dbReference type="InterPro" id="IPR004305">
    <property type="entry name" value="Thiaminase-2/PQQC"/>
</dbReference>
<dbReference type="GO" id="GO:0008902">
    <property type="term" value="F:hydroxymethylpyrimidine kinase activity"/>
    <property type="evidence" value="ECO:0007669"/>
    <property type="project" value="TreeGrafter"/>
</dbReference>
<dbReference type="NCBIfam" id="TIGR00097">
    <property type="entry name" value="HMP-P_kinase"/>
    <property type="match status" value="1"/>
</dbReference>
<dbReference type="Proteomes" id="UP001375240">
    <property type="component" value="Unassembled WGS sequence"/>
</dbReference>
<dbReference type="InterPro" id="IPR029056">
    <property type="entry name" value="Ribokinase-like"/>
</dbReference>
<evidence type="ECO:0008006" key="5">
    <source>
        <dbReference type="Google" id="ProtNLM"/>
    </source>
</evidence>
<comment type="caution">
    <text evidence="3">The sequence shown here is derived from an EMBL/GenBank/DDBJ whole genome shotgun (WGS) entry which is preliminary data.</text>
</comment>
<dbReference type="GO" id="GO:0008972">
    <property type="term" value="F:phosphomethylpyrimidine kinase activity"/>
    <property type="evidence" value="ECO:0007669"/>
    <property type="project" value="InterPro"/>
</dbReference>
<sequence>MSSPRVLTIAGSDSSGGAGIEADLKVIAAHGCYGMTAMTALTAQNTSGVKGIHVVPAAFLEKTLEAVVEDIGVDVVKIGMLGHESTIATIVATVKKYKLHRIVLDPVMVSTSGSILLPAAAVAVLCDSLIPLATLITPNVSEARHLLAHYVPAAAFDEFEDIYLNSQTSLINLAKTLHKHTSTAVLLKGGHLPLTDDGLVAARDVDKAMVADVLVLSDETVHVFTSPYIHTANTHGTGCSLSSAIACNLALDQSLPSAVSSARTYVAGAISTSLSLGRGSGPVNHLYSLYRLPYCTGHFFDYLTQHPRVADIWNDYVNHPFVKRIADGTISTTAFKWYLCQDYLFLVQFSRASALLAYKSSTIPQIAVHASGIADITQETGLHVKYCGLFGVTEEELQAAPEAATTTAYTRYVLDVGASGDAAALSVAMASCSLGYQAAAQNRLVDGASKTTARGNQFWSWVEQYSSAEYIAGVKKRRDMLEEMADGFSVNQVAQLVEVFRRVTEMERDFFTAALNQDTED</sequence>
<dbReference type="GO" id="GO:0005829">
    <property type="term" value="C:cytosol"/>
    <property type="evidence" value="ECO:0007669"/>
    <property type="project" value="TreeGrafter"/>
</dbReference>
<keyword evidence="4" id="KW-1185">Reference proteome</keyword>
<dbReference type="InterPro" id="IPR004399">
    <property type="entry name" value="HMP/HMP-P_kinase_dom"/>
</dbReference>
<protein>
    <recommendedName>
        <fullName evidence="5">Phosphomethylpyrimidine kinase</fullName>
    </recommendedName>
</protein>
<dbReference type="GO" id="GO:0050334">
    <property type="term" value="F:thiaminase activity"/>
    <property type="evidence" value="ECO:0007669"/>
    <property type="project" value="InterPro"/>
</dbReference>
<dbReference type="AlphaFoldDB" id="A0AAV9UZ22"/>
<proteinExistence type="predicted"/>
<dbReference type="SUPFAM" id="SSF48613">
    <property type="entry name" value="Heme oxygenase-like"/>
    <property type="match status" value="1"/>
</dbReference>
<dbReference type="EMBL" id="JAVHNQ010000003">
    <property type="protein sequence ID" value="KAK6352886.1"/>
    <property type="molecule type" value="Genomic_DNA"/>
</dbReference>
<name>A0AAV9UZ22_9PEZI</name>
<organism evidence="3 4">
    <name type="scientific">Orbilia brochopaga</name>
    <dbReference type="NCBI Taxonomy" id="3140254"/>
    <lineage>
        <taxon>Eukaryota</taxon>
        <taxon>Fungi</taxon>
        <taxon>Dikarya</taxon>
        <taxon>Ascomycota</taxon>
        <taxon>Pezizomycotina</taxon>
        <taxon>Orbiliomycetes</taxon>
        <taxon>Orbiliales</taxon>
        <taxon>Orbiliaceae</taxon>
        <taxon>Orbilia</taxon>
    </lineage>
</organism>
<dbReference type="CDD" id="cd01169">
    <property type="entry name" value="HMPP_kinase"/>
    <property type="match status" value="1"/>
</dbReference>
<dbReference type="PANTHER" id="PTHR20858:SF17">
    <property type="entry name" value="HYDROXYMETHYLPYRIMIDINE_PHOSPHOMETHYLPYRIMIDINE KINASE THI20-RELATED"/>
    <property type="match status" value="1"/>
</dbReference>
<evidence type="ECO:0000313" key="3">
    <source>
        <dbReference type="EMBL" id="KAK6352886.1"/>
    </source>
</evidence>
<dbReference type="CDD" id="cd19367">
    <property type="entry name" value="TenA_C_ScTHI20-like"/>
    <property type="match status" value="1"/>
</dbReference>
<dbReference type="FunFam" id="3.40.1190.20:FF:000034">
    <property type="entry name" value="Putative hydroxymethylpyrimidine/ phosphomethylpyrimidine kinase 2"/>
    <property type="match status" value="1"/>
</dbReference>
<feature type="domain" description="Thiaminase-2/PQQC" evidence="1">
    <location>
        <begin position="306"/>
        <end position="516"/>
    </location>
</feature>
<gene>
    <name evidence="3" type="ORF">TWF696_004887</name>
</gene>
<dbReference type="Gene3D" id="3.40.1190.20">
    <property type="match status" value="1"/>
</dbReference>
<dbReference type="Gene3D" id="1.20.910.10">
    <property type="entry name" value="Heme oxygenase-like"/>
    <property type="match status" value="1"/>
</dbReference>
<feature type="domain" description="Pyridoxamine kinase/Phosphomethylpyrimidine kinase" evidence="2">
    <location>
        <begin position="13"/>
        <end position="284"/>
    </location>
</feature>
<dbReference type="PANTHER" id="PTHR20858">
    <property type="entry name" value="PHOSPHOMETHYLPYRIMIDINE KINASE"/>
    <property type="match status" value="1"/>
</dbReference>
<dbReference type="InterPro" id="IPR027574">
    <property type="entry name" value="Thiaminase_II"/>
</dbReference>
<dbReference type="Pfam" id="PF03070">
    <property type="entry name" value="TENA_THI-4"/>
    <property type="match status" value="1"/>
</dbReference>
<dbReference type="GO" id="GO:0009228">
    <property type="term" value="P:thiamine biosynthetic process"/>
    <property type="evidence" value="ECO:0007669"/>
    <property type="project" value="InterPro"/>
</dbReference>
<evidence type="ECO:0000313" key="4">
    <source>
        <dbReference type="Proteomes" id="UP001375240"/>
    </source>
</evidence>
<evidence type="ECO:0000259" key="1">
    <source>
        <dbReference type="Pfam" id="PF03070"/>
    </source>
</evidence>
<evidence type="ECO:0000259" key="2">
    <source>
        <dbReference type="Pfam" id="PF08543"/>
    </source>
</evidence>
<dbReference type="NCBIfam" id="TIGR04306">
    <property type="entry name" value="salvage_TenA"/>
    <property type="match status" value="1"/>
</dbReference>
<dbReference type="InterPro" id="IPR016084">
    <property type="entry name" value="Haem_Oase-like_multi-hlx"/>
</dbReference>
<accession>A0AAV9UZ22</accession>
<dbReference type="InterPro" id="IPR013749">
    <property type="entry name" value="PM/HMP-P_kinase-1"/>
</dbReference>